<dbReference type="Proteomes" id="UP000436088">
    <property type="component" value="Unassembled WGS sequence"/>
</dbReference>
<keyword evidence="15" id="KW-1185">Reference proteome</keyword>
<evidence type="ECO:0000256" key="6">
    <source>
        <dbReference type="ARBA" id="ARBA00022723"/>
    </source>
</evidence>
<dbReference type="PANTHER" id="PTHR46905:SF21">
    <property type="entry name" value="RING-TYPE E3 UBIQUITIN TRANSFERASE"/>
    <property type="match status" value="1"/>
</dbReference>
<feature type="transmembrane region" description="Helical" evidence="13">
    <location>
        <begin position="36"/>
        <end position="57"/>
    </location>
</feature>
<name>A0A6A2ZT22_HIBSY</name>
<dbReference type="GO" id="GO:0061630">
    <property type="term" value="F:ubiquitin protein ligase activity"/>
    <property type="evidence" value="ECO:0007669"/>
    <property type="project" value="UniProtKB-EC"/>
</dbReference>
<dbReference type="AlphaFoldDB" id="A0A6A2ZT22"/>
<keyword evidence="4" id="KW-0808">Transferase</keyword>
<dbReference type="InterPro" id="IPR044602">
    <property type="entry name" value="ATL10/ATL72-79-like"/>
</dbReference>
<organism evidence="14 15">
    <name type="scientific">Hibiscus syriacus</name>
    <name type="common">Rose of Sharon</name>
    <dbReference type="NCBI Taxonomy" id="106335"/>
    <lineage>
        <taxon>Eukaryota</taxon>
        <taxon>Viridiplantae</taxon>
        <taxon>Streptophyta</taxon>
        <taxon>Embryophyta</taxon>
        <taxon>Tracheophyta</taxon>
        <taxon>Spermatophyta</taxon>
        <taxon>Magnoliopsida</taxon>
        <taxon>eudicotyledons</taxon>
        <taxon>Gunneridae</taxon>
        <taxon>Pentapetalae</taxon>
        <taxon>rosids</taxon>
        <taxon>malvids</taxon>
        <taxon>Malvales</taxon>
        <taxon>Malvaceae</taxon>
        <taxon>Malvoideae</taxon>
        <taxon>Hibiscus</taxon>
    </lineage>
</organism>
<feature type="region of interest" description="Disordered" evidence="12">
    <location>
        <begin position="71"/>
        <end position="98"/>
    </location>
</feature>
<sequence length="129" mass="14522">MNMHCRLLETEVSLPQRSGNNTNDSYISETTFDTNMVVILAVLLRALICALGLNSIVRCALRCSRRLAMETPDQEGARSAPTGLKKRELKVETNPGGRLRRRREFPVHRVLDLSQGVRGWRKSKSAAKM</sequence>
<evidence type="ECO:0000256" key="3">
    <source>
        <dbReference type="ARBA" id="ARBA00012483"/>
    </source>
</evidence>
<keyword evidence="7" id="KW-0833">Ubl conjugation pathway</keyword>
<dbReference type="GO" id="GO:0016020">
    <property type="term" value="C:membrane"/>
    <property type="evidence" value="ECO:0007669"/>
    <property type="project" value="UniProtKB-SubCell"/>
</dbReference>
<evidence type="ECO:0000256" key="11">
    <source>
        <dbReference type="ARBA" id="ARBA00024209"/>
    </source>
</evidence>
<comment type="subcellular location">
    <subcellularLocation>
        <location evidence="2">Membrane</location>
        <topology evidence="2">Single-pass membrane protein</topology>
    </subcellularLocation>
</comment>
<evidence type="ECO:0000256" key="12">
    <source>
        <dbReference type="SAM" id="MobiDB-lite"/>
    </source>
</evidence>
<accession>A0A6A2ZT22</accession>
<keyword evidence="10 13" id="KW-0472">Membrane</keyword>
<keyword evidence="9 13" id="KW-1133">Transmembrane helix</keyword>
<dbReference type="EMBL" id="VEPZ02001098">
    <property type="protein sequence ID" value="KAE8695000.1"/>
    <property type="molecule type" value="Genomic_DNA"/>
</dbReference>
<evidence type="ECO:0000256" key="7">
    <source>
        <dbReference type="ARBA" id="ARBA00022786"/>
    </source>
</evidence>
<evidence type="ECO:0000256" key="4">
    <source>
        <dbReference type="ARBA" id="ARBA00022679"/>
    </source>
</evidence>
<evidence type="ECO:0000313" key="15">
    <source>
        <dbReference type="Proteomes" id="UP000436088"/>
    </source>
</evidence>
<comment type="catalytic activity">
    <reaction evidence="1">
        <text>S-ubiquitinyl-[E2 ubiquitin-conjugating enzyme]-L-cysteine + [acceptor protein]-L-lysine = [E2 ubiquitin-conjugating enzyme]-L-cysteine + N(6)-ubiquitinyl-[acceptor protein]-L-lysine.</text>
        <dbReference type="EC" id="2.3.2.27"/>
    </reaction>
</comment>
<keyword evidence="5 13" id="KW-0812">Transmembrane</keyword>
<evidence type="ECO:0000256" key="9">
    <source>
        <dbReference type="ARBA" id="ARBA00022989"/>
    </source>
</evidence>
<evidence type="ECO:0000256" key="1">
    <source>
        <dbReference type="ARBA" id="ARBA00000900"/>
    </source>
</evidence>
<reference evidence="14" key="1">
    <citation type="submission" date="2019-09" db="EMBL/GenBank/DDBJ databases">
        <title>Draft genome information of white flower Hibiscus syriacus.</title>
        <authorList>
            <person name="Kim Y.-M."/>
        </authorList>
    </citation>
    <scope>NUCLEOTIDE SEQUENCE [LARGE SCALE GENOMIC DNA]</scope>
    <source>
        <strain evidence="14">YM2019G1</strain>
    </source>
</reference>
<evidence type="ECO:0000256" key="10">
    <source>
        <dbReference type="ARBA" id="ARBA00023136"/>
    </source>
</evidence>
<dbReference type="GO" id="GO:0046872">
    <property type="term" value="F:metal ion binding"/>
    <property type="evidence" value="ECO:0007669"/>
    <property type="project" value="UniProtKB-KW"/>
</dbReference>
<comment type="similarity">
    <text evidence="11">Belongs to the RING-type zinc finger family. ATL subfamily.</text>
</comment>
<evidence type="ECO:0000256" key="5">
    <source>
        <dbReference type="ARBA" id="ARBA00022692"/>
    </source>
</evidence>
<dbReference type="GO" id="GO:0016567">
    <property type="term" value="P:protein ubiquitination"/>
    <property type="evidence" value="ECO:0007669"/>
    <property type="project" value="InterPro"/>
</dbReference>
<keyword evidence="6" id="KW-0479">Metal-binding</keyword>
<proteinExistence type="inferred from homology"/>
<protein>
    <recommendedName>
        <fullName evidence="3">RING-type E3 ubiquitin transferase</fullName>
        <ecNumber evidence="3">2.3.2.27</ecNumber>
    </recommendedName>
</protein>
<evidence type="ECO:0000256" key="8">
    <source>
        <dbReference type="ARBA" id="ARBA00022833"/>
    </source>
</evidence>
<evidence type="ECO:0000256" key="2">
    <source>
        <dbReference type="ARBA" id="ARBA00004167"/>
    </source>
</evidence>
<dbReference type="PANTHER" id="PTHR46905">
    <property type="entry name" value="RING-H2 FINGER PROTEIN ATL78"/>
    <property type="match status" value="1"/>
</dbReference>
<gene>
    <name evidence="14" type="ORF">F3Y22_tig00110761pilonHSYRG00101</name>
</gene>
<comment type="caution">
    <text evidence="14">The sequence shown here is derived from an EMBL/GenBank/DDBJ whole genome shotgun (WGS) entry which is preliminary data.</text>
</comment>
<keyword evidence="8" id="KW-0862">Zinc</keyword>
<evidence type="ECO:0000313" key="14">
    <source>
        <dbReference type="EMBL" id="KAE8695000.1"/>
    </source>
</evidence>
<evidence type="ECO:0000256" key="13">
    <source>
        <dbReference type="SAM" id="Phobius"/>
    </source>
</evidence>
<dbReference type="EC" id="2.3.2.27" evidence="3"/>